<dbReference type="InterPro" id="IPR010836">
    <property type="entry name" value="SapC"/>
</dbReference>
<reference evidence="2" key="1">
    <citation type="journal article" date="2019" name="Int. J. Syst. Evol. Microbiol.">
        <title>The Global Catalogue of Microorganisms (GCM) 10K type strain sequencing project: providing services to taxonomists for standard genome sequencing and annotation.</title>
        <authorList>
            <consortium name="The Broad Institute Genomics Platform"/>
            <consortium name="The Broad Institute Genome Sequencing Center for Infectious Disease"/>
            <person name="Wu L."/>
            <person name="Ma J."/>
        </authorList>
    </citation>
    <scope>NUCLEOTIDE SEQUENCE [LARGE SCALE GENOMIC DNA]</scope>
    <source>
        <strain evidence="2">JCM 18720</strain>
    </source>
</reference>
<dbReference type="Proteomes" id="UP001501600">
    <property type="component" value="Unassembled WGS sequence"/>
</dbReference>
<sequence>MGNHVLLNSIEHKDLRVITRPGADLGDNLWFTPTFPQEFRAIQAHYPIFFYKDPVSGQFHPVALFGFRRDDNLFLTEQGWTSSYIPLTLRRQPFLIGQQTVQEDGMSVHQRVVHIDLDHPRVSQTEGEPLFQPYGGNTPFLDEVAEMLEVIHEGLADSETFIESLLAQELLEPMTLEVGLDNGDRHQMIGFYAINESRLAELPATALEALHQRGHLQAIYMALASQSRVREMMAVVNARQTESAA</sequence>
<protein>
    <submittedName>
        <fullName evidence="1">SapC family protein</fullName>
    </submittedName>
</protein>
<accession>A0ABP9S1L9</accession>
<dbReference type="EMBL" id="BAABLF010000006">
    <property type="protein sequence ID" value="GAA5189775.1"/>
    <property type="molecule type" value="Genomic_DNA"/>
</dbReference>
<proteinExistence type="predicted"/>
<dbReference type="RefSeq" id="WP_345316231.1">
    <property type="nucleotide sequence ID" value="NZ_BAABLF010000006.1"/>
</dbReference>
<evidence type="ECO:0000313" key="2">
    <source>
        <dbReference type="Proteomes" id="UP001501600"/>
    </source>
</evidence>
<comment type="caution">
    <text evidence="1">The sequence shown here is derived from an EMBL/GenBank/DDBJ whole genome shotgun (WGS) entry which is preliminary data.</text>
</comment>
<gene>
    <name evidence="1" type="ORF">GCM10025772_13000</name>
</gene>
<name>A0ABP9S1L9_9GAMM</name>
<evidence type="ECO:0000313" key="1">
    <source>
        <dbReference type="EMBL" id="GAA5189775.1"/>
    </source>
</evidence>
<organism evidence="1 2">
    <name type="scientific">Ferrimonas gelatinilytica</name>
    <dbReference type="NCBI Taxonomy" id="1255257"/>
    <lineage>
        <taxon>Bacteria</taxon>
        <taxon>Pseudomonadati</taxon>
        <taxon>Pseudomonadota</taxon>
        <taxon>Gammaproteobacteria</taxon>
        <taxon>Alteromonadales</taxon>
        <taxon>Ferrimonadaceae</taxon>
        <taxon>Ferrimonas</taxon>
    </lineage>
</organism>
<dbReference type="Pfam" id="PF07277">
    <property type="entry name" value="SapC"/>
    <property type="match status" value="1"/>
</dbReference>
<keyword evidence="2" id="KW-1185">Reference proteome</keyword>